<dbReference type="Pfam" id="PF00067">
    <property type="entry name" value="p450"/>
    <property type="match status" value="1"/>
</dbReference>
<dbReference type="OrthoDB" id="2789670at2759"/>
<dbReference type="Gene3D" id="1.10.630.10">
    <property type="entry name" value="Cytochrome P450"/>
    <property type="match status" value="1"/>
</dbReference>
<dbReference type="GO" id="GO:0016705">
    <property type="term" value="F:oxidoreductase activity, acting on paired donors, with incorporation or reduction of molecular oxygen"/>
    <property type="evidence" value="ECO:0007669"/>
    <property type="project" value="InterPro"/>
</dbReference>
<keyword evidence="6 10" id="KW-0560">Oxidoreductase</keyword>
<comment type="pathway">
    <text evidence="2">Secondary metabolite biosynthesis.</text>
</comment>
<dbReference type="AlphaFoldDB" id="A0A409WCR7"/>
<dbReference type="SUPFAM" id="SSF48264">
    <property type="entry name" value="Cytochrome P450"/>
    <property type="match status" value="1"/>
</dbReference>
<evidence type="ECO:0000256" key="5">
    <source>
        <dbReference type="ARBA" id="ARBA00022723"/>
    </source>
</evidence>
<dbReference type="PANTHER" id="PTHR46300:SF7">
    <property type="entry name" value="P450, PUTATIVE (EUROFUNG)-RELATED"/>
    <property type="match status" value="1"/>
</dbReference>
<evidence type="ECO:0000256" key="7">
    <source>
        <dbReference type="ARBA" id="ARBA00023004"/>
    </source>
</evidence>
<comment type="similarity">
    <text evidence="3 10">Belongs to the cytochrome P450 family.</text>
</comment>
<evidence type="ECO:0000256" key="3">
    <source>
        <dbReference type="ARBA" id="ARBA00010617"/>
    </source>
</evidence>
<dbReference type="InterPro" id="IPR036396">
    <property type="entry name" value="Cyt_P450_sf"/>
</dbReference>
<dbReference type="CDD" id="cd11065">
    <property type="entry name" value="CYP64-like"/>
    <property type="match status" value="1"/>
</dbReference>
<feature type="binding site" description="axial binding residue" evidence="9">
    <location>
        <position position="468"/>
    </location>
    <ligand>
        <name>heme</name>
        <dbReference type="ChEBI" id="CHEBI:30413"/>
    </ligand>
    <ligandPart>
        <name>Fe</name>
        <dbReference type="ChEBI" id="CHEBI:18248"/>
    </ligandPart>
</feature>
<keyword evidence="8 10" id="KW-0503">Monooxygenase</keyword>
<dbReference type="InParanoid" id="A0A409WCR7"/>
<organism evidence="11 12">
    <name type="scientific">Panaeolus cyanescens</name>
    <dbReference type="NCBI Taxonomy" id="181874"/>
    <lineage>
        <taxon>Eukaryota</taxon>
        <taxon>Fungi</taxon>
        <taxon>Dikarya</taxon>
        <taxon>Basidiomycota</taxon>
        <taxon>Agaricomycotina</taxon>
        <taxon>Agaricomycetes</taxon>
        <taxon>Agaricomycetidae</taxon>
        <taxon>Agaricales</taxon>
        <taxon>Agaricineae</taxon>
        <taxon>Galeropsidaceae</taxon>
        <taxon>Panaeolus</taxon>
    </lineage>
</organism>
<evidence type="ECO:0000313" key="11">
    <source>
        <dbReference type="EMBL" id="PPQ76298.1"/>
    </source>
</evidence>
<dbReference type="STRING" id="181874.A0A409WCR7"/>
<accession>A0A409WCR7</accession>
<dbReference type="InterPro" id="IPR017972">
    <property type="entry name" value="Cyt_P450_CS"/>
</dbReference>
<evidence type="ECO:0000256" key="10">
    <source>
        <dbReference type="RuleBase" id="RU000461"/>
    </source>
</evidence>
<evidence type="ECO:0000256" key="1">
    <source>
        <dbReference type="ARBA" id="ARBA00001971"/>
    </source>
</evidence>
<evidence type="ECO:0000256" key="6">
    <source>
        <dbReference type="ARBA" id="ARBA00023002"/>
    </source>
</evidence>
<sequence length="537" mass="60451">MSDLLASLSSLPFVKIALLSSAYYVVIWNRRTLWLWWKGLTLPPGPPKQAFVGNKYQIPIKVPWLGYTSWSKIYGTSSCLSKTPQLILQSQHFKGPILSFELFGVNGTTVVLSSAKTASDLLDARSFKYSDRPAAWMQRLAGRGRTMFWMDTDDAQFVKYRRLLHGGLSSSATKSYRPIQVEAADVLLRGFLETPHDFVNHIRRNAVAIIMKVAYGYPVAGNDDQMLAIIEDAIRNNSPFFAPGKFLVETFPILRFVPAWFPGAGFKRLAKAIEKHMDPLQTVPYEWAIKNISSGEHIESYCSKHLEIEDGKVLNDIATQEAIKWTSSALYAGGGDTVVSALTTFILLMCNHPEVQKRAQADIDKVAPHRLPTLEDLDSLPYITAIVKEVVRWGPPVPLGLPHRVAEDDVYEGHFIPKNSTIVANIWAMNHDEESYPDPFKFDPDRHLGSDPQPDPFKTVFGYGRRFCPGAHFAQMSLCFNVMSILAVFDLLKPLNKDGVEVEVKDNWKTGVIMHLEPFECRIQPRSPDHLVYLDKA</sequence>
<evidence type="ECO:0008006" key="13">
    <source>
        <dbReference type="Google" id="ProtNLM"/>
    </source>
</evidence>
<comment type="cofactor">
    <cofactor evidence="1 9">
        <name>heme</name>
        <dbReference type="ChEBI" id="CHEBI:30413"/>
    </cofactor>
</comment>
<dbReference type="PANTHER" id="PTHR46300">
    <property type="entry name" value="P450, PUTATIVE (EUROFUNG)-RELATED-RELATED"/>
    <property type="match status" value="1"/>
</dbReference>
<dbReference type="PROSITE" id="PS00086">
    <property type="entry name" value="CYTOCHROME_P450"/>
    <property type="match status" value="1"/>
</dbReference>
<dbReference type="GO" id="GO:0020037">
    <property type="term" value="F:heme binding"/>
    <property type="evidence" value="ECO:0007669"/>
    <property type="project" value="InterPro"/>
</dbReference>
<evidence type="ECO:0000313" key="12">
    <source>
        <dbReference type="Proteomes" id="UP000284842"/>
    </source>
</evidence>
<dbReference type="InterPro" id="IPR001128">
    <property type="entry name" value="Cyt_P450"/>
</dbReference>
<gene>
    <name evidence="11" type="ORF">CVT24_009146</name>
</gene>
<comment type="caution">
    <text evidence="11">The sequence shown here is derived from an EMBL/GenBank/DDBJ whole genome shotgun (WGS) entry which is preliminary data.</text>
</comment>
<dbReference type="EMBL" id="NHTK01005588">
    <property type="protein sequence ID" value="PPQ76298.1"/>
    <property type="molecule type" value="Genomic_DNA"/>
</dbReference>
<proteinExistence type="inferred from homology"/>
<name>A0A409WCR7_9AGAR</name>
<dbReference type="GO" id="GO:0004497">
    <property type="term" value="F:monooxygenase activity"/>
    <property type="evidence" value="ECO:0007669"/>
    <property type="project" value="UniProtKB-KW"/>
</dbReference>
<keyword evidence="4 9" id="KW-0349">Heme</keyword>
<protein>
    <recommendedName>
        <fullName evidence="13">Cytochrome P450</fullName>
    </recommendedName>
</protein>
<reference evidence="11 12" key="1">
    <citation type="journal article" date="2018" name="Evol. Lett.">
        <title>Horizontal gene cluster transfer increased hallucinogenic mushroom diversity.</title>
        <authorList>
            <person name="Reynolds H.T."/>
            <person name="Vijayakumar V."/>
            <person name="Gluck-Thaler E."/>
            <person name="Korotkin H.B."/>
            <person name="Matheny P.B."/>
            <person name="Slot J.C."/>
        </authorList>
    </citation>
    <scope>NUCLEOTIDE SEQUENCE [LARGE SCALE GENOMIC DNA]</scope>
    <source>
        <strain evidence="11 12">2629</strain>
    </source>
</reference>
<dbReference type="GO" id="GO:0005506">
    <property type="term" value="F:iron ion binding"/>
    <property type="evidence" value="ECO:0007669"/>
    <property type="project" value="InterPro"/>
</dbReference>
<evidence type="ECO:0000256" key="8">
    <source>
        <dbReference type="ARBA" id="ARBA00023033"/>
    </source>
</evidence>
<keyword evidence="5 9" id="KW-0479">Metal-binding</keyword>
<keyword evidence="12" id="KW-1185">Reference proteome</keyword>
<dbReference type="InterPro" id="IPR050364">
    <property type="entry name" value="Cytochrome_P450_fung"/>
</dbReference>
<dbReference type="PRINTS" id="PR00463">
    <property type="entry name" value="EP450I"/>
</dbReference>
<dbReference type="Proteomes" id="UP000284842">
    <property type="component" value="Unassembled WGS sequence"/>
</dbReference>
<evidence type="ECO:0000256" key="4">
    <source>
        <dbReference type="ARBA" id="ARBA00022617"/>
    </source>
</evidence>
<dbReference type="InterPro" id="IPR002401">
    <property type="entry name" value="Cyt_P450_E_grp-I"/>
</dbReference>
<evidence type="ECO:0000256" key="2">
    <source>
        <dbReference type="ARBA" id="ARBA00005179"/>
    </source>
</evidence>
<keyword evidence="7 9" id="KW-0408">Iron</keyword>
<evidence type="ECO:0000256" key="9">
    <source>
        <dbReference type="PIRSR" id="PIRSR602401-1"/>
    </source>
</evidence>